<proteinExistence type="predicted"/>
<protein>
    <submittedName>
        <fullName evidence="3">Uncharacterized protein</fullName>
    </submittedName>
</protein>
<keyword evidence="2" id="KW-0812">Transmembrane</keyword>
<reference evidence="4" key="1">
    <citation type="journal article" date="2019" name="Int. J. Syst. Evol. Microbiol.">
        <title>The Global Catalogue of Microorganisms (GCM) 10K type strain sequencing project: providing services to taxonomists for standard genome sequencing and annotation.</title>
        <authorList>
            <consortium name="The Broad Institute Genomics Platform"/>
            <consortium name="The Broad Institute Genome Sequencing Center for Infectious Disease"/>
            <person name="Wu L."/>
            <person name="Ma J."/>
        </authorList>
    </citation>
    <scope>NUCLEOTIDE SEQUENCE [LARGE SCALE GENOMIC DNA]</scope>
    <source>
        <strain evidence="4">CCM 4481</strain>
    </source>
</reference>
<dbReference type="SUPFAM" id="SSF52096">
    <property type="entry name" value="ClpP/crotonase"/>
    <property type="match status" value="1"/>
</dbReference>
<keyword evidence="2" id="KW-1133">Transmembrane helix</keyword>
<dbReference type="EMBL" id="JBHSGA010000008">
    <property type="protein sequence ID" value="MFC4525833.1"/>
    <property type="molecule type" value="Genomic_DNA"/>
</dbReference>
<feature type="region of interest" description="Disordered" evidence="1">
    <location>
        <begin position="1"/>
        <end position="35"/>
    </location>
</feature>
<evidence type="ECO:0000313" key="4">
    <source>
        <dbReference type="Proteomes" id="UP001595961"/>
    </source>
</evidence>
<keyword evidence="4" id="KW-1185">Reference proteome</keyword>
<dbReference type="RefSeq" id="WP_266150554.1">
    <property type="nucleotide sequence ID" value="NZ_CP064028.1"/>
</dbReference>
<dbReference type="Gene3D" id="3.90.226.10">
    <property type="entry name" value="2-enoyl-CoA Hydratase, Chain A, domain 1"/>
    <property type="match status" value="1"/>
</dbReference>
<evidence type="ECO:0000313" key="3">
    <source>
        <dbReference type="EMBL" id="MFC4525833.1"/>
    </source>
</evidence>
<feature type="transmembrane region" description="Helical" evidence="2">
    <location>
        <begin position="55"/>
        <end position="75"/>
    </location>
</feature>
<name>A0ABV9BYW5_9GAMM</name>
<organism evidence="3 4">
    <name type="scientific">Dyella halodurans</name>
    <dbReference type="NCBI Taxonomy" id="1920171"/>
    <lineage>
        <taxon>Bacteria</taxon>
        <taxon>Pseudomonadati</taxon>
        <taxon>Pseudomonadota</taxon>
        <taxon>Gammaproteobacteria</taxon>
        <taxon>Lysobacterales</taxon>
        <taxon>Rhodanobacteraceae</taxon>
        <taxon>Dyella</taxon>
    </lineage>
</organism>
<feature type="transmembrane region" description="Helical" evidence="2">
    <location>
        <begin position="87"/>
        <end position="107"/>
    </location>
</feature>
<sequence length="541" mass="59211">MTYPEMRHPSNRTPPTWDGTPPDASPPPVPPRAPAPRSGYIAAHWKGELSLAESYWFNGVLLGLAMVILESALLAWMKDSHPSLTSVLVIAASYGVARLIVSVWQVVGILRSAALSGSRWAVVVNILMVLAILAALGRLPTQWHSLQGLAQGAAEQRRLSHFKIGLDPSGDAILAQGTIGVDYAKGIAEAFTAHPGIHRLVLDSLGGDVDNGMQLRDFLVAHPDISVEVDHFCASACTLAYIGGAQRLVSVNATLGFHQMHSMIDTRLSADYTESKQDAFKSLLVSRGASADFIRLAFAKQGNDVYAPNADALFANHIITGLRVDGRVVSADQWRTEQFLYAYDRNASTKRMGDALTLIRTQMPQIYDAWIQRNLRIQQEPGRQQRLTDYNTALWHTLHAARNAAMRTSTSDHVRDFAVARRDMLLHMRKRLSANACGRYLSGLPFDARDENDAIYRANSESYVDLLTGNDPSRTMTIDWMLGARELAQVRRSVGQSVSSQPAGDIYAVTCQQQIALLDGLLGLPGAGSDMALRTLFTQGQ</sequence>
<gene>
    <name evidence="3" type="ORF">ACFO5W_04215</name>
</gene>
<evidence type="ECO:0000256" key="2">
    <source>
        <dbReference type="SAM" id="Phobius"/>
    </source>
</evidence>
<accession>A0ABV9BYW5</accession>
<feature type="compositionally biased region" description="Pro residues" evidence="1">
    <location>
        <begin position="23"/>
        <end position="34"/>
    </location>
</feature>
<feature type="transmembrane region" description="Helical" evidence="2">
    <location>
        <begin position="119"/>
        <end position="137"/>
    </location>
</feature>
<dbReference type="Proteomes" id="UP001595961">
    <property type="component" value="Unassembled WGS sequence"/>
</dbReference>
<comment type="caution">
    <text evidence="3">The sequence shown here is derived from an EMBL/GenBank/DDBJ whole genome shotgun (WGS) entry which is preliminary data.</text>
</comment>
<evidence type="ECO:0000256" key="1">
    <source>
        <dbReference type="SAM" id="MobiDB-lite"/>
    </source>
</evidence>
<dbReference type="InterPro" id="IPR029045">
    <property type="entry name" value="ClpP/crotonase-like_dom_sf"/>
</dbReference>
<keyword evidence="2" id="KW-0472">Membrane</keyword>